<name>A0AAV2TZI5_CALDB</name>
<dbReference type="SUPFAM" id="SSF48208">
    <property type="entry name" value="Six-hairpin glycosidases"/>
    <property type="match status" value="1"/>
</dbReference>
<feature type="domain" description="Glycoside hydrolase family 65 central catalytic" evidence="2">
    <location>
        <begin position="464"/>
        <end position="574"/>
    </location>
</feature>
<dbReference type="AlphaFoldDB" id="A0AAV2TZI5"/>
<evidence type="ECO:0000313" key="4">
    <source>
        <dbReference type="Proteomes" id="UP001497525"/>
    </source>
</evidence>
<evidence type="ECO:0000313" key="3">
    <source>
        <dbReference type="EMBL" id="CAL5140310.1"/>
    </source>
</evidence>
<comment type="similarity">
    <text evidence="1">Belongs to the glycosyl hydrolase 65 family.</text>
</comment>
<dbReference type="Proteomes" id="UP001497525">
    <property type="component" value="Unassembled WGS sequence"/>
</dbReference>
<protein>
    <recommendedName>
        <fullName evidence="2">Glycoside hydrolase family 65 central catalytic domain-containing protein</fullName>
    </recommendedName>
</protein>
<dbReference type="EMBL" id="CAXLJL010000711">
    <property type="protein sequence ID" value="CAL5140310.1"/>
    <property type="molecule type" value="Genomic_DNA"/>
</dbReference>
<organism evidence="3 4">
    <name type="scientific">Calicophoron daubneyi</name>
    <name type="common">Rumen fluke</name>
    <name type="synonym">Paramphistomum daubneyi</name>
    <dbReference type="NCBI Taxonomy" id="300641"/>
    <lineage>
        <taxon>Eukaryota</taxon>
        <taxon>Metazoa</taxon>
        <taxon>Spiralia</taxon>
        <taxon>Lophotrochozoa</taxon>
        <taxon>Platyhelminthes</taxon>
        <taxon>Trematoda</taxon>
        <taxon>Digenea</taxon>
        <taxon>Plagiorchiida</taxon>
        <taxon>Pronocephalata</taxon>
        <taxon>Paramphistomoidea</taxon>
        <taxon>Paramphistomidae</taxon>
        <taxon>Calicophoron</taxon>
    </lineage>
</organism>
<sequence>MQRPDSWEQFDAYFSDIFGEPLSYTCCARPGDVESRWLPYLGNGFIATQPKSNWIFMDGLFSGSKTTSHRACIPSPTVWLAKPAVLRAGEDGMQLMDCGQTYWMHFGMGLFLQELHHQNFKIFVTTFISRRRPDLLVRLVEVHYLNDSAEFDEIVVEPDTNVILDKSSDCVFSVKEIEDAVIISGATREAESDEFQPDVLKFYMCTNATPKALAHGFSLSRSRPSRYFLTTLGRSSAEEAVNAFNSALRATADGSYQLFIEQAEEWRDLWNDGCIVLDCGGPDKCKLDDCPVNQMSHVIQVAQYSLLTCLPTKLMPPFNADPNGCVFYALCPTGLSRGNEKMDYMGHVFWDMELWMLPWINLFHPEACRLALDYRYHTLPAARHRARAENFEGARFPWESAHTGVETSPWDLSGQNEIHVVGGVSVAVQQWLLTHLPNVDCYQSPGLDIAQWEVIESPDHPYKSDISDEDWYRTIGRILLEEVARFWNSRMVYSLEKQAYEVLSVMPPDEYTSCCRNSSYTNAIAGLSLSAPATFARVYDDPLPEVYTEWEKKAGQIWMPRDVKNHLMLEHEDYKLGTCVKQADTVLLSFPLMYSQPYEWRRKMIDYYAEVTDPNGPAMTWCIFSICALDLDDFDRAADYFSRSLQHVQPHFYTWTETRKGTGASNFLTGVGGFLQSIVNGYLGLRIQLMDHKLITIDRPCIQPLSHQVATLHLSPKSRLPLPQTKQLLRLNSLHFQKRRLRIEADYGHSKIRLALVSGSPLYVGQRREGEWKFDVKLSVDEKPVQLDFQPLCIVPSFGP</sequence>
<dbReference type="PANTHER" id="PTHR11051">
    <property type="entry name" value="GLYCOSYL HYDROLASE-RELATED"/>
    <property type="match status" value="1"/>
</dbReference>
<dbReference type="InterPro" id="IPR008928">
    <property type="entry name" value="6-hairpin_glycosidase_sf"/>
</dbReference>
<dbReference type="PANTHER" id="PTHR11051:SF8">
    <property type="entry name" value="PROTEIN-GLUCOSYLGALACTOSYLHYDROXYLYSINE GLUCOSIDASE"/>
    <property type="match status" value="1"/>
</dbReference>
<dbReference type="InterPro" id="IPR012341">
    <property type="entry name" value="6hp_glycosidase-like_sf"/>
</dbReference>
<dbReference type="GO" id="GO:0005975">
    <property type="term" value="P:carbohydrate metabolic process"/>
    <property type="evidence" value="ECO:0007669"/>
    <property type="project" value="InterPro"/>
</dbReference>
<gene>
    <name evidence="3" type="ORF">CDAUBV1_LOCUS15475</name>
</gene>
<evidence type="ECO:0000259" key="2">
    <source>
        <dbReference type="Pfam" id="PF03632"/>
    </source>
</evidence>
<dbReference type="InterPro" id="IPR005195">
    <property type="entry name" value="Glyco_hydro_65_M"/>
</dbReference>
<proteinExistence type="inferred from homology"/>
<evidence type="ECO:0000256" key="1">
    <source>
        <dbReference type="ARBA" id="ARBA00006768"/>
    </source>
</evidence>
<feature type="domain" description="Glycoside hydrolase family 65 central catalytic" evidence="2">
    <location>
        <begin position="337"/>
        <end position="431"/>
    </location>
</feature>
<dbReference type="Gene3D" id="1.50.10.10">
    <property type="match status" value="1"/>
</dbReference>
<dbReference type="Pfam" id="PF03632">
    <property type="entry name" value="Glyco_hydro_65m"/>
    <property type="match status" value="2"/>
</dbReference>
<accession>A0AAV2TZI5</accession>
<comment type="caution">
    <text evidence="3">The sequence shown here is derived from an EMBL/GenBank/DDBJ whole genome shotgun (WGS) entry which is preliminary data.</text>
</comment>
<dbReference type="GO" id="GO:0004553">
    <property type="term" value="F:hydrolase activity, hydrolyzing O-glycosyl compounds"/>
    <property type="evidence" value="ECO:0007669"/>
    <property type="project" value="TreeGrafter"/>
</dbReference>
<reference evidence="3" key="1">
    <citation type="submission" date="2024-06" db="EMBL/GenBank/DDBJ databases">
        <authorList>
            <person name="Liu X."/>
            <person name="Lenzi L."/>
            <person name="Haldenby T S."/>
            <person name="Uol C."/>
        </authorList>
    </citation>
    <scope>NUCLEOTIDE SEQUENCE</scope>
</reference>